<sequence>MLSWRHFLRSLTVWGQFCGSRSIPAHKTASRRGLLGENSFSAVLKPLSLKASRTAQKARSNILVLSKCLSALPWQMIQFEKYCETTRRKRTKNRE</sequence>
<dbReference type="EMBL" id="PXYT01000108">
    <property type="protein sequence ID" value="PSR22582.1"/>
    <property type="molecule type" value="Genomic_DNA"/>
</dbReference>
<evidence type="ECO:0000313" key="2">
    <source>
        <dbReference type="Proteomes" id="UP000242699"/>
    </source>
</evidence>
<reference evidence="1 2" key="1">
    <citation type="journal article" date="2014" name="BMC Genomics">
        <title>Comparison of environmental and isolate Sulfobacillus genomes reveals diverse carbon, sulfur, nitrogen, and hydrogen metabolisms.</title>
        <authorList>
            <person name="Justice N.B."/>
            <person name="Norman A."/>
            <person name="Brown C.T."/>
            <person name="Singh A."/>
            <person name="Thomas B.C."/>
            <person name="Banfield J.F."/>
        </authorList>
    </citation>
    <scope>NUCLEOTIDE SEQUENCE [LARGE SCALE GENOMIC DNA]</scope>
    <source>
        <strain evidence="1">AMDSBA1</strain>
    </source>
</reference>
<evidence type="ECO:0000313" key="1">
    <source>
        <dbReference type="EMBL" id="PSR22582.1"/>
    </source>
</evidence>
<organism evidence="1 2">
    <name type="scientific">Sulfobacillus benefaciens</name>
    <dbReference type="NCBI Taxonomy" id="453960"/>
    <lineage>
        <taxon>Bacteria</taxon>
        <taxon>Bacillati</taxon>
        <taxon>Bacillota</taxon>
        <taxon>Clostridia</taxon>
        <taxon>Eubacteriales</taxon>
        <taxon>Clostridiales Family XVII. Incertae Sedis</taxon>
        <taxon>Sulfobacillus</taxon>
    </lineage>
</organism>
<dbReference type="AlphaFoldDB" id="A0A2T2WK27"/>
<dbReference type="Proteomes" id="UP000242699">
    <property type="component" value="Unassembled WGS sequence"/>
</dbReference>
<name>A0A2T2WK27_9FIRM</name>
<gene>
    <name evidence="1" type="ORF">C7B43_20680</name>
</gene>
<accession>A0A2T2WK27</accession>
<comment type="caution">
    <text evidence="1">The sequence shown here is derived from an EMBL/GenBank/DDBJ whole genome shotgun (WGS) entry which is preliminary data.</text>
</comment>
<proteinExistence type="predicted"/>
<protein>
    <submittedName>
        <fullName evidence="1">Uncharacterized protein</fullName>
    </submittedName>
</protein>